<sequence length="273" mass="31197">DGKWIAFGSKRNGNWDIFIMPSEGGKPRQLTWHSGHELPFGWSPDGQHISFAARRDSPDYGIFTVNAGTFKTKLICKDYASMRYPRWSPDGNKMIYGRYGMPWYRPRYRGSAAAQIWLYDLKENKRSKLLGDERQFLFAQFMPDGRSILTVTTDQATPTLGRLSEKPVKFKDNDKRAPNLWLSDLKGSLRQLTHFTEDSVRYPTVATKNGTIAFEHLNGLWVLEKGNRKPHRIQLFANVDEKRNSKEIQKSTSGVTEAEPSPDGKTMMFGLNG</sequence>
<dbReference type="SUPFAM" id="SSF69304">
    <property type="entry name" value="Tricorn protease N-terminal domain"/>
    <property type="match status" value="1"/>
</dbReference>
<evidence type="ECO:0000256" key="1">
    <source>
        <dbReference type="SAM" id="MobiDB-lite"/>
    </source>
</evidence>
<evidence type="ECO:0008006" key="3">
    <source>
        <dbReference type="Google" id="ProtNLM"/>
    </source>
</evidence>
<feature type="non-terminal residue" evidence="2">
    <location>
        <position position="273"/>
    </location>
</feature>
<dbReference type="PANTHER" id="PTHR36842:SF1">
    <property type="entry name" value="PROTEIN TOLB"/>
    <property type="match status" value="1"/>
</dbReference>
<organism evidence="2">
    <name type="scientific">marine metagenome</name>
    <dbReference type="NCBI Taxonomy" id="408172"/>
    <lineage>
        <taxon>unclassified sequences</taxon>
        <taxon>metagenomes</taxon>
        <taxon>ecological metagenomes</taxon>
    </lineage>
</organism>
<dbReference type="Gene3D" id="2.120.10.60">
    <property type="entry name" value="Tricorn protease N-terminal domain"/>
    <property type="match status" value="1"/>
</dbReference>
<dbReference type="PANTHER" id="PTHR36842">
    <property type="entry name" value="PROTEIN TOLB HOMOLOG"/>
    <property type="match status" value="1"/>
</dbReference>
<name>A0A382X3J6_9ZZZZ</name>
<gene>
    <name evidence="2" type="ORF">METZ01_LOCUS418273</name>
</gene>
<dbReference type="Pfam" id="PF26549">
    <property type="entry name" value="Tricorn_N"/>
    <property type="match status" value="1"/>
</dbReference>
<proteinExistence type="predicted"/>
<feature type="region of interest" description="Disordered" evidence="1">
    <location>
        <begin position="244"/>
        <end position="273"/>
    </location>
</feature>
<feature type="non-terminal residue" evidence="2">
    <location>
        <position position="1"/>
    </location>
</feature>
<dbReference type="EMBL" id="UINC01164523">
    <property type="protein sequence ID" value="SVD65419.1"/>
    <property type="molecule type" value="Genomic_DNA"/>
</dbReference>
<accession>A0A382X3J6</accession>
<dbReference type="AlphaFoldDB" id="A0A382X3J6"/>
<protein>
    <recommendedName>
        <fullName evidence="3">Dipeptidylpeptidase IV N-terminal domain-containing protein</fullName>
    </recommendedName>
</protein>
<reference evidence="2" key="1">
    <citation type="submission" date="2018-05" db="EMBL/GenBank/DDBJ databases">
        <authorList>
            <person name="Lanie J.A."/>
            <person name="Ng W.-L."/>
            <person name="Kazmierczak K.M."/>
            <person name="Andrzejewski T.M."/>
            <person name="Davidsen T.M."/>
            <person name="Wayne K.J."/>
            <person name="Tettelin H."/>
            <person name="Glass J.I."/>
            <person name="Rusch D."/>
            <person name="Podicherti R."/>
            <person name="Tsui H.-C.T."/>
            <person name="Winkler M.E."/>
        </authorList>
    </citation>
    <scope>NUCLEOTIDE SEQUENCE</scope>
</reference>
<evidence type="ECO:0000313" key="2">
    <source>
        <dbReference type="EMBL" id="SVD65419.1"/>
    </source>
</evidence>